<feature type="domain" description="Gamma-glutamylcyclotransferase AIG2-like" evidence="1">
    <location>
        <begin position="4"/>
        <end position="109"/>
    </location>
</feature>
<dbReference type="RefSeq" id="WP_353549243.1">
    <property type="nucleotide sequence ID" value="NZ_AP029612.1"/>
</dbReference>
<dbReference type="Gene3D" id="3.10.490.10">
    <property type="entry name" value="Gamma-glutamyl cyclotransferase-like"/>
    <property type="match status" value="1"/>
</dbReference>
<protein>
    <submittedName>
        <fullName evidence="2">Gamma-glutamylcyclotransferase</fullName>
    </submittedName>
</protein>
<dbReference type="EMBL" id="AP029612">
    <property type="protein sequence ID" value="BFG71618.1"/>
    <property type="molecule type" value="Genomic_DNA"/>
</dbReference>
<reference evidence="2" key="1">
    <citation type="submission" date="2024-02" db="EMBL/GenBank/DDBJ databases">
        <title>Sediminibacterium planktonica sp. nov. and Sediminibacterium longus sp. nov., isolated from surface lake and river water.</title>
        <authorList>
            <person name="Watanabe K."/>
            <person name="Takemine S."/>
            <person name="Ishii Y."/>
            <person name="Ogata Y."/>
            <person name="Shindo C."/>
            <person name="Suda W."/>
        </authorList>
    </citation>
    <scope>NUCLEOTIDE SEQUENCE</scope>
    <source>
        <strain evidence="2">KACHI17</strain>
    </source>
</reference>
<dbReference type="Pfam" id="PF06094">
    <property type="entry name" value="GGACT"/>
    <property type="match status" value="1"/>
</dbReference>
<name>A0AAT9GLX7_9BACT</name>
<evidence type="ECO:0000313" key="2">
    <source>
        <dbReference type="EMBL" id="BFG71618.1"/>
    </source>
</evidence>
<evidence type="ECO:0000259" key="1">
    <source>
        <dbReference type="Pfam" id="PF06094"/>
    </source>
</evidence>
<organism evidence="2">
    <name type="scientific">Sediminibacterium sp. KACHI17</name>
    <dbReference type="NCBI Taxonomy" id="1751071"/>
    <lineage>
        <taxon>Bacteria</taxon>
        <taxon>Pseudomonadati</taxon>
        <taxon>Bacteroidota</taxon>
        <taxon>Chitinophagia</taxon>
        <taxon>Chitinophagales</taxon>
        <taxon>Chitinophagaceae</taxon>
        <taxon>Sediminibacterium</taxon>
    </lineage>
</organism>
<dbReference type="InterPro" id="IPR009288">
    <property type="entry name" value="AIG2-like_dom"/>
</dbReference>
<dbReference type="InterPro" id="IPR036568">
    <property type="entry name" value="GGCT-like_sf"/>
</dbReference>
<dbReference type="InterPro" id="IPR013024">
    <property type="entry name" value="GGCT-like"/>
</dbReference>
<accession>A0AAT9GLX7</accession>
<sequence length="111" mass="12571">MHFLFSYGTLQKPKVQLESFGRLLEGHPDTLMGYRIQQLEITDEAVLATSEQLFHPIAVPANHSADSIDGMVFEITQAELERADAYEVDAYERVLVTLLSGKNAWVYIQRS</sequence>
<dbReference type="AlphaFoldDB" id="A0AAT9GLX7"/>
<dbReference type="SUPFAM" id="SSF110857">
    <property type="entry name" value="Gamma-glutamyl cyclotransferase-like"/>
    <property type="match status" value="1"/>
</dbReference>
<dbReference type="CDD" id="cd06661">
    <property type="entry name" value="GGCT_like"/>
    <property type="match status" value="1"/>
</dbReference>
<proteinExistence type="predicted"/>
<gene>
    <name evidence="2" type="ORF">KACHI17_24990</name>
</gene>